<name>A0A811BT54_9VIRU</name>
<feature type="transmembrane region" description="Helical" evidence="2">
    <location>
        <begin position="106"/>
        <end position="124"/>
    </location>
</feature>
<protein>
    <submittedName>
        <fullName evidence="3">Uncharacterized protein</fullName>
    </submittedName>
</protein>
<evidence type="ECO:0000313" key="4">
    <source>
        <dbReference type="Proteomes" id="UP001253637"/>
    </source>
</evidence>
<keyword evidence="2" id="KW-1133">Transmembrane helix</keyword>
<feature type="region of interest" description="Disordered" evidence="1">
    <location>
        <begin position="1"/>
        <end position="31"/>
    </location>
</feature>
<evidence type="ECO:0000313" key="3">
    <source>
        <dbReference type="EMBL" id="BCU03745.1"/>
    </source>
</evidence>
<keyword evidence="2" id="KW-0812">Transmembrane</keyword>
<reference evidence="3" key="1">
    <citation type="submission" date="2021-04" db="EMBL/GenBank/DDBJ databases">
        <title>Draft Genome Sequence of Pandoravirus japonicus, Isolated from the Sabaishi River of Niigata, Japan.</title>
        <authorList>
            <person name="Hosokawa N."/>
            <person name="Takahashi H."/>
            <person name="Aoki K."/>
            <person name="Takemura M."/>
        </authorList>
    </citation>
    <scope>NUCLEOTIDE SEQUENCE</scope>
</reference>
<evidence type="ECO:0000256" key="1">
    <source>
        <dbReference type="SAM" id="MobiDB-lite"/>
    </source>
</evidence>
<proteinExistence type="predicted"/>
<evidence type="ECO:0000256" key="2">
    <source>
        <dbReference type="SAM" id="Phobius"/>
    </source>
</evidence>
<keyword evidence="2" id="KW-0472">Membrane</keyword>
<organism evidence="3 4">
    <name type="scientific">Pandoravirus japonicus</name>
    <dbReference type="NCBI Taxonomy" id="2823154"/>
    <lineage>
        <taxon>Viruses</taxon>
        <taxon>Pandoravirus</taxon>
    </lineage>
</organism>
<accession>A0A811BT54</accession>
<dbReference type="EMBL" id="LC625835">
    <property type="protein sequence ID" value="BCU03745.1"/>
    <property type="molecule type" value="Genomic_DNA"/>
</dbReference>
<dbReference type="Proteomes" id="UP001253637">
    <property type="component" value="Segment"/>
</dbReference>
<sequence>MSARHGVRAAAERRRSRAQVTPETGKSYGHADTRWHLQDRPARHWPMTACLACAHWAARDRLCFSFAGARAASCQKKSNPAFALCVSLGLLPRACIVPSGDLFGRVPLFSSFSFLALFFVLIHPPPTGIHRMARSGRRAWEAPGDANGPEVRSLLADLPLSRVAAAFERPIAGTARSLFALCLRALVPFAAVDALVQSRLACDGAIGRVACPPRHIEATAEYRGGGGAGNGKSADGAAYALWWVSCCGCLRRLAADAAPRCDADAYWCGGPCARGWLRRVPTRDALRIVAWHWASVVAARHRPLGEGECVPCRGLYERDWFHVAGHEAEWDYMGPDMSEPDAVVFDMVLGDVLSSSMVPRSEVDAARAAVDARDRVPHPTYPAVAVFWRYGSGALHAWPGGGDGAPHPVSVVALVDGDRQFAGEITLR</sequence>